<evidence type="ECO:0008006" key="4">
    <source>
        <dbReference type="Google" id="ProtNLM"/>
    </source>
</evidence>
<protein>
    <recommendedName>
        <fullName evidence="4">FecR protein domain-containing protein</fullName>
    </recommendedName>
</protein>
<feature type="chain" id="PRO_5047533640" description="FecR protein domain-containing protein" evidence="1">
    <location>
        <begin position="21"/>
        <end position="676"/>
    </location>
</feature>
<name>A0ABU3BL74_9FLAO</name>
<feature type="non-terminal residue" evidence="2">
    <location>
        <position position="676"/>
    </location>
</feature>
<feature type="signal peptide" evidence="1">
    <location>
        <begin position="1"/>
        <end position="20"/>
    </location>
</feature>
<evidence type="ECO:0000256" key="1">
    <source>
        <dbReference type="SAM" id="SignalP"/>
    </source>
</evidence>
<gene>
    <name evidence="2" type="ORF">RM520_14945</name>
</gene>
<evidence type="ECO:0000313" key="3">
    <source>
        <dbReference type="Proteomes" id="UP001250662"/>
    </source>
</evidence>
<comment type="caution">
    <text evidence="2">The sequence shown here is derived from an EMBL/GenBank/DDBJ whole genome shotgun (WGS) entry which is preliminary data.</text>
</comment>
<dbReference type="Proteomes" id="UP001250662">
    <property type="component" value="Unassembled WGS sequence"/>
</dbReference>
<keyword evidence="3" id="KW-1185">Reference proteome</keyword>
<reference evidence="2 3" key="1">
    <citation type="submission" date="2023-09" db="EMBL/GenBank/DDBJ databases">
        <authorList>
            <person name="Rey-Velasco X."/>
        </authorList>
    </citation>
    <scope>NUCLEOTIDE SEQUENCE [LARGE SCALE GENOMIC DNA]</scope>
    <source>
        <strain evidence="2 3">P007</strain>
    </source>
</reference>
<keyword evidence="1" id="KW-0732">Signal</keyword>
<dbReference type="EMBL" id="JAVRHU010000007">
    <property type="protein sequence ID" value="MDT0622921.1"/>
    <property type="molecule type" value="Genomic_DNA"/>
</dbReference>
<evidence type="ECO:0000313" key="2">
    <source>
        <dbReference type="EMBL" id="MDT0622921.1"/>
    </source>
</evidence>
<sequence length="676" mass="71200">MRTLICFLAFGLLTLTPIMSQVKIGDNPQNINPSSVLELESSSHVLVITRIGTNEMNAITPLRGAVVYNTDEQCIFYFDGSQWVNLCADQNTTNVSFELVDDELVLTDSDGNTVAVPLEGVGEQSFTSEPIVNFRETIVITQTGNTFNFEVGEITGENIADSTIQGVDFAPESITQDKIAPNSIGTSELQDNAVTDDDIDFFSADAVTLNDFTNDAGFITGAQLISPDANNAIIDSNGAFYNDAQLLADIDNNDQRLTDHLASDNDLSDENERLTNAEVVGNEIILTESGFETRIDLSSFNNTGSDSQNLSLNGNRVEIENGIGVDLAPILVADNISVVPNGNITSNEVQSALEELQTDIDNLNAGGGNTDNQNLSTNNTPGNITIDNGNTITLNVEDGDSSQLNEIQDADEVLVTISPTNYNETANHVEGHLEGIDIRIGELTVAGGSDGVISNVALAGNNLNFTGANGGFNGSVDFTPILGGANTDEQDLSLAGNILNITDGTGVDLTPILGGVNTDEQDLSLAGNILNITNGTGVDLTPILGGVNTDEQELNLVGDVLGIDNGNTVDLSTIDNQSAGEVPFTTYVTLLGPSTQLAIQQLKDELDIATIAGGGENPTNELQDVQLTGTVINLTIPATPGNQIDLDPTFVTEAELGTAIVLKEDAANKSTDITLA</sequence>
<proteinExistence type="predicted"/>
<accession>A0ABU3BL74</accession>
<organism evidence="2 3">
    <name type="scientific">Croceitalea vernalis</name>
    <dbReference type="NCBI Taxonomy" id="3075599"/>
    <lineage>
        <taxon>Bacteria</taxon>
        <taxon>Pseudomonadati</taxon>
        <taxon>Bacteroidota</taxon>
        <taxon>Flavobacteriia</taxon>
        <taxon>Flavobacteriales</taxon>
        <taxon>Flavobacteriaceae</taxon>
        <taxon>Croceitalea</taxon>
    </lineage>
</organism>